<organism evidence="2 3">
    <name type="scientific">Pararge aegeria aegeria</name>
    <dbReference type="NCBI Taxonomy" id="348720"/>
    <lineage>
        <taxon>Eukaryota</taxon>
        <taxon>Metazoa</taxon>
        <taxon>Ecdysozoa</taxon>
        <taxon>Arthropoda</taxon>
        <taxon>Hexapoda</taxon>
        <taxon>Insecta</taxon>
        <taxon>Pterygota</taxon>
        <taxon>Neoptera</taxon>
        <taxon>Endopterygota</taxon>
        <taxon>Lepidoptera</taxon>
        <taxon>Glossata</taxon>
        <taxon>Ditrysia</taxon>
        <taxon>Papilionoidea</taxon>
        <taxon>Nymphalidae</taxon>
        <taxon>Satyrinae</taxon>
        <taxon>Satyrini</taxon>
        <taxon>Parargina</taxon>
        <taxon>Pararge</taxon>
    </lineage>
</organism>
<keyword evidence="3" id="KW-1185">Reference proteome</keyword>
<evidence type="ECO:0000313" key="3">
    <source>
        <dbReference type="Proteomes" id="UP000838756"/>
    </source>
</evidence>
<dbReference type="AlphaFoldDB" id="A0A8S4QSQ8"/>
<dbReference type="Proteomes" id="UP000838756">
    <property type="component" value="Unassembled WGS sequence"/>
</dbReference>
<reference evidence="2" key="1">
    <citation type="submission" date="2022-03" db="EMBL/GenBank/DDBJ databases">
        <authorList>
            <person name="Lindestad O."/>
        </authorList>
    </citation>
    <scope>NUCLEOTIDE SEQUENCE</scope>
</reference>
<proteinExistence type="predicted"/>
<feature type="domain" description="Mon2 C-terminal" evidence="1">
    <location>
        <begin position="17"/>
        <end position="176"/>
    </location>
</feature>
<dbReference type="OrthoDB" id="407509at2759"/>
<gene>
    <name evidence="2" type="primary">jg25267</name>
    <name evidence="2" type="ORF">PAEG_LOCUS5420</name>
</gene>
<comment type="caution">
    <text evidence="2">The sequence shown here is derived from an EMBL/GenBank/DDBJ whole genome shotgun (WGS) entry which is preliminary data.</text>
</comment>
<accession>A0A8S4QSQ8</accession>
<sequence>EQLVRSAFQCAQLVAGDLLGCAGPRCLRRVLAAAAAFARQTKELNISLTAVGLMWNISDYLYHNRDKLSAALSNDAVSVPDVQPDLPPLDRLWMCLYIRLSELCTEPRAPVRRAASQTLFSCIGAHGTLLSKPAWRALLAVQKQSNIASSEKVDTGEHILIHHTRNTAQKQWAETQRAMERAMLGLSLRDQIRNEEIRSRTRVTEIAQRVAKLKWQWAGHIAQRTDGRWGLKVLE</sequence>
<evidence type="ECO:0000313" key="2">
    <source>
        <dbReference type="EMBL" id="CAH2217531.1"/>
    </source>
</evidence>
<dbReference type="EMBL" id="CAKXAJ010018234">
    <property type="protein sequence ID" value="CAH2217531.1"/>
    <property type="molecule type" value="Genomic_DNA"/>
</dbReference>
<dbReference type="InterPro" id="IPR032817">
    <property type="entry name" value="Mon2_C"/>
</dbReference>
<dbReference type="Pfam" id="PF16206">
    <property type="entry name" value="Mon2_C"/>
    <property type="match status" value="1"/>
</dbReference>
<evidence type="ECO:0000259" key="1">
    <source>
        <dbReference type="Pfam" id="PF16206"/>
    </source>
</evidence>
<name>A0A8S4QSQ8_9NEOP</name>
<protein>
    <submittedName>
        <fullName evidence="2">Jg25267 protein</fullName>
    </submittedName>
</protein>
<feature type="non-terminal residue" evidence="2">
    <location>
        <position position="1"/>
    </location>
</feature>